<evidence type="ECO:0000256" key="1">
    <source>
        <dbReference type="SAM" id="Phobius"/>
    </source>
</evidence>
<proteinExistence type="predicted"/>
<evidence type="ECO:0000313" key="2">
    <source>
        <dbReference type="EMBL" id="CIS52163.1"/>
    </source>
</evidence>
<dbReference type="AlphaFoldDB" id="A0A064BX78"/>
<keyword evidence="1" id="KW-0472">Membrane</keyword>
<dbReference type="Proteomes" id="UP000045541">
    <property type="component" value="Unassembled WGS sequence"/>
</dbReference>
<evidence type="ECO:0000313" key="5">
    <source>
        <dbReference type="EMBL" id="TVW27188.1"/>
    </source>
</evidence>
<dbReference type="PATRIC" id="fig|1313.5270.peg.1409"/>
<evidence type="ECO:0000313" key="9">
    <source>
        <dbReference type="Proteomes" id="UP000046095"/>
    </source>
</evidence>
<feature type="transmembrane region" description="Helical" evidence="1">
    <location>
        <begin position="147"/>
        <end position="176"/>
    </location>
</feature>
<dbReference type="EMBL" id="CRVC01000012">
    <property type="protein sequence ID" value="COR60068.1"/>
    <property type="molecule type" value="Genomic_DNA"/>
</dbReference>
<feature type="transmembrane region" description="Helical" evidence="1">
    <location>
        <begin position="75"/>
        <end position="95"/>
    </location>
</feature>
<feature type="transmembrane region" description="Helical" evidence="1">
    <location>
        <begin position="188"/>
        <end position="205"/>
    </location>
</feature>
<dbReference type="Proteomes" id="UP000042745">
    <property type="component" value="Unassembled WGS sequence"/>
</dbReference>
<evidence type="ECO:0000313" key="4">
    <source>
        <dbReference type="EMBL" id="COR60068.1"/>
    </source>
</evidence>
<keyword evidence="1" id="KW-0812">Transmembrane</keyword>
<evidence type="ECO:0000313" key="8">
    <source>
        <dbReference type="Proteomes" id="UP000045541"/>
    </source>
</evidence>
<gene>
    <name evidence="6" type="ORF">AZJ28_04320</name>
    <name evidence="5" type="ORF">AZK02_05180</name>
    <name evidence="2" type="ORF">ERS019486_01123</name>
    <name evidence="4" type="ORF">ERS021218_01137</name>
    <name evidence="3" type="ORF">ERS096071_01741</name>
</gene>
<keyword evidence="1" id="KW-1133">Transmembrane helix</keyword>
<protein>
    <submittedName>
        <fullName evidence="2">Lipoprotein, putative</fullName>
    </submittedName>
</protein>
<dbReference type="EMBL" id="CMWB01000037">
    <property type="protein sequence ID" value="CKJ26749.1"/>
    <property type="molecule type" value="Genomic_DNA"/>
</dbReference>
<dbReference type="PROSITE" id="PS51257">
    <property type="entry name" value="PROKAR_LIPOPROTEIN"/>
    <property type="match status" value="1"/>
</dbReference>
<accession>A0A064BX78</accession>
<reference evidence="10 11" key="3">
    <citation type="submission" date="2019-07" db="EMBL/GenBank/DDBJ databases">
        <authorList>
            <person name="Mohale T."/>
        </authorList>
    </citation>
    <scope>NUCLEOTIDE SEQUENCE [LARGE SCALE GENOMIC DNA]</scope>
    <source>
        <strain evidence="5 11">NTPn 189</strain>
        <strain evidence="6 10">NTPn 59</strain>
    </source>
</reference>
<feature type="transmembrane region" description="Helical" evidence="1">
    <location>
        <begin position="107"/>
        <end position="126"/>
    </location>
</feature>
<evidence type="ECO:0000313" key="3">
    <source>
        <dbReference type="EMBL" id="CKJ26749.1"/>
    </source>
</evidence>
<evidence type="ECO:0000313" key="10">
    <source>
        <dbReference type="Proteomes" id="UP000315060"/>
    </source>
</evidence>
<name>A0A064BX78_STREE</name>
<dbReference type="EMBL" id="VMYC01000066">
    <property type="protein sequence ID" value="TVX70816.1"/>
    <property type="molecule type" value="Genomic_DNA"/>
</dbReference>
<dbReference type="RefSeq" id="WP_016397016.1">
    <property type="nucleotide sequence ID" value="NZ_CGVU01000001.1"/>
</dbReference>
<reference evidence="7 8" key="1">
    <citation type="submission" date="2015-03" db="EMBL/GenBank/DDBJ databases">
        <authorList>
            <consortium name="Pathogen Informatics"/>
            <person name="Murphy D."/>
        </authorList>
    </citation>
    <scope>NUCLEOTIDE SEQUENCE [LARGE SCALE GENOMIC DNA]</scope>
    <source>
        <strain evidence="3 8">0310</strain>
        <strain evidence="2">SMRU328</strain>
        <strain evidence="7">type strain: N</strain>
    </source>
</reference>
<evidence type="ECO:0000313" key="7">
    <source>
        <dbReference type="Proteomes" id="UP000042745"/>
    </source>
</evidence>
<evidence type="ECO:0000313" key="11">
    <source>
        <dbReference type="Proteomes" id="UP000318940"/>
    </source>
</evidence>
<reference evidence="4 9" key="2">
    <citation type="submission" date="2015-03" db="EMBL/GenBank/DDBJ databases">
        <authorList>
            <person name="Murphy D."/>
        </authorList>
    </citation>
    <scope>NUCLEOTIDE SEQUENCE [LARGE SCALE GENOMIC DNA]</scope>
    <source>
        <strain evidence="4 9">SMRU1708</strain>
    </source>
</reference>
<dbReference type="Proteomes" id="UP000046095">
    <property type="component" value="Unassembled WGS sequence"/>
</dbReference>
<keyword evidence="2" id="KW-0449">Lipoprotein</keyword>
<feature type="transmembrane region" description="Helical" evidence="1">
    <location>
        <begin position="34"/>
        <end position="55"/>
    </location>
</feature>
<dbReference type="EMBL" id="CKGU01000013">
    <property type="protein sequence ID" value="CIS52163.1"/>
    <property type="molecule type" value="Genomic_DNA"/>
</dbReference>
<organism evidence="6 10">
    <name type="scientific">Streptococcus pneumoniae</name>
    <dbReference type="NCBI Taxonomy" id="1313"/>
    <lineage>
        <taxon>Bacteria</taxon>
        <taxon>Bacillati</taxon>
        <taxon>Bacillota</taxon>
        <taxon>Bacilli</taxon>
        <taxon>Lactobacillales</taxon>
        <taxon>Streptococcaceae</taxon>
        <taxon>Streptococcus</taxon>
    </lineage>
</organism>
<sequence>MKSMRILFLLALIQISLSSCFLWKECILSFKQSTAFFIGSMVFVSGICAGVNYLYTRKQEVHSVLASKKSVKLFYSMLLLINLLGAVLVLSDNLFIKNTLQQELVDFLLPSFFFLFGLDLLIFLPLKKYVRDFLAMLDRKKTVLVTILATLLFLRNPMTIVSLLIYIGLGLFFAAYLVPNSVKKEVSFYGHIFRDLVLVIATLIFF</sequence>
<dbReference type="Proteomes" id="UP000315060">
    <property type="component" value="Unassembled WGS sequence"/>
</dbReference>
<dbReference type="EMBL" id="VMVH01000050">
    <property type="protein sequence ID" value="TVW27188.1"/>
    <property type="molecule type" value="Genomic_DNA"/>
</dbReference>
<dbReference type="Proteomes" id="UP000318940">
    <property type="component" value="Unassembled WGS sequence"/>
</dbReference>
<evidence type="ECO:0000313" key="6">
    <source>
        <dbReference type="EMBL" id="TVX70816.1"/>
    </source>
</evidence>